<gene>
    <name evidence="1" type="ORF">V2H45_13120</name>
</gene>
<sequence length="424" mass="45702">MSQSWLAIRRFVLFAFAALFVVVAIPGLLPKSWSSTSQSFAQSTSRGDAVTAWNAIAVTTTQGPANPQARALGIVHAAVFDAVNAIDRRYTPYLVDTKAPGASAEAATAAAAHSILVKLYPAQQAALDKSLSDSLAKIADGKAKKDGLRVGKEVAEKVFAIRDKDGWNTKVDYKPGTEPGAWQPTPPANAAAVYPNWPTLTPFSFKSTDQFTTPPPPALDSPEYIKSLSEVQNIGGKNSKIRTADQTAAAIFWTVNTPVIWNAAARSAAIVKGNTLIENARLFALLNFAISDAYVAGYAVKYKYNLWRPITAIRAGSPGIPADPKWEPLLITPAHPDYISGHSVTSGAAERVLTKFFGSDDVKFNLTFPANAVTRYYTSYSQLVQENENARVWGGLHTRIADVQGTALGRQVGDYTIQNYLKPL</sequence>
<accession>A0AAW9Q370</accession>
<proteinExistence type="predicted"/>
<dbReference type="GO" id="GO:0004601">
    <property type="term" value="F:peroxidase activity"/>
    <property type="evidence" value="ECO:0007669"/>
    <property type="project" value="UniProtKB-KW"/>
</dbReference>
<name>A0AAW9Q370_9CYAN</name>
<dbReference type="InterPro" id="IPR052559">
    <property type="entry name" value="V-haloperoxidase"/>
</dbReference>
<dbReference type="EMBL" id="JAZBJZ010000048">
    <property type="protein sequence ID" value="MEE3717675.1"/>
    <property type="molecule type" value="Genomic_DNA"/>
</dbReference>
<dbReference type="InterPro" id="IPR036938">
    <property type="entry name" value="PAP2/HPO_sf"/>
</dbReference>
<dbReference type="Gene3D" id="1.10.606.20">
    <property type="match status" value="1"/>
</dbReference>
<protein>
    <submittedName>
        <fullName evidence="1">Vanadium-dependent haloperoxidase</fullName>
        <ecNumber evidence="1">1.11.1.-</ecNumber>
    </submittedName>
</protein>
<dbReference type="AlphaFoldDB" id="A0AAW9Q370"/>
<dbReference type="RefSeq" id="WP_330484106.1">
    <property type="nucleotide sequence ID" value="NZ_JAZBJZ010000048.1"/>
</dbReference>
<dbReference type="EC" id="1.11.1.-" evidence="1"/>
<dbReference type="Proteomes" id="UP001333818">
    <property type="component" value="Unassembled WGS sequence"/>
</dbReference>
<comment type="caution">
    <text evidence="1">The sequence shown here is derived from an EMBL/GenBank/DDBJ whole genome shotgun (WGS) entry which is preliminary data.</text>
</comment>
<keyword evidence="2" id="KW-1185">Reference proteome</keyword>
<keyword evidence="1" id="KW-0560">Oxidoreductase</keyword>
<dbReference type="PANTHER" id="PTHR34599">
    <property type="entry name" value="PEROXIDASE-RELATED"/>
    <property type="match status" value="1"/>
</dbReference>
<dbReference type="CDD" id="cd03398">
    <property type="entry name" value="PAP2_haloperoxidase"/>
    <property type="match status" value="1"/>
</dbReference>
<evidence type="ECO:0000313" key="2">
    <source>
        <dbReference type="Proteomes" id="UP001333818"/>
    </source>
</evidence>
<dbReference type="SUPFAM" id="SSF48317">
    <property type="entry name" value="Acid phosphatase/Vanadium-dependent haloperoxidase"/>
    <property type="match status" value="1"/>
</dbReference>
<reference evidence="1" key="1">
    <citation type="submission" date="2024-01" db="EMBL/GenBank/DDBJ databases">
        <title>Bank of Algae and Cyanobacteria of the Azores (BACA) strain genomes.</title>
        <authorList>
            <person name="Luz R."/>
            <person name="Cordeiro R."/>
            <person name="Fonseca A."/>
            <person name="Goncalves V."/>
        </authorList>
    </citation>
    <scope>NUCLEOTIDE SEQUENCE</scope>
    <source>
        <strain evidence="1">BACA0141</strain>
    </source>
</reference>
<dbReference type="PANTHER" id="PTHR34599:SF1">
    <property type="entry name" value="PHOSPHATIDIC ACID PHOSPHATASE TYPE 2_HALOPEROXIDASE DOMAIN-CONTAINING PROTEIN"/>
    <property type="match status" value="1"/>
</dbReference>
<evidence type="ECO:0000313" key="1">
    <source>
        <dbReference type="EMBL" id="MEE3717675.1"/>
    </source>
</evidence>
<organism evidence="1 2">
    <name type="scientific">Tumidithrix elongata BACA0141</name>
    <dbReference type="NCBI Taxonomy" id="2716417"/>
    <lineage>
        <taxon>Bacteria</taxon>
        <taxon>Bacillati</taxon>
        <taxon>Cyanobacteriota</taxon>
        <taxon>Cyanophyceae</taxon>
        <taxon>Pseudanabaenales</taxon>
        <taxon>Pseudanabaenaceae</taxon>
        <taxon>Tumidithrix</taxon>
        <taxon>Tumidithrix elongata</taxon>
    </lineage>
</organism>
<keyword evidence="1" id="KW-0575">Peroxidase</keyword>